<dbReference type="Proteomes" id="UP001597295">
    <property type="component" value="Unassembled WGS sequence"/>
</dbReference>
<dbReference type="EMBL" id="JBHUIP010000003">
    <property type="protein sequence ID" value="MFD2261868.1"/>
    <property type="molecule type" value="Genomic_DNA"/>
</dbReference>
<evidence type="ECO:0000313" key="1">
    <source>
        <dbReference type="EMBL" id="MFD2261868.1"/>
    </source>
</evidence>
<gene>
    <name evidence="1" type="ORF">ACFSM5_03145</name>
</gene>
<comment type="caution">
    <text evidence="1">The sequence shown here is derived from an EMBL/GenBank/DDBJ whole genome shotgun (WGS) entry which is preliminary data.</text>
</comment>
<reference evidence="2" key="1">
    <citation type="journal article" date="2019" name="Int. J. Syst. Evol. Microbiol.">
        <title>The Global Catalogue of Microorganisms (GCM) 10K type strain sequencing project: providing services to taxonomists for standard genome sequencing and annotation.</title>
        <authorList>
            <consortium name="The Broad Institute Genomics Platform"/>
            <consortium name="The Broad Institute Genome Sequencing Center for Infectious Disease"/>
            <person name="Wu L."/>
            <person name="Ma J."/>
        </authorList>
    </citation>
    <scope>NUCLEOTIDE SEQUENCE [LARGE SCALE GENOMIC DNA]</scope>
    <source>
        <strain evidence="2">CGMCC 1.19062</strain>
    </source>
</reference>
<name>A0ABW5DL59_9PROT</name>
<evidence type="ECO:0000313" key="2">
    <source>
        <dbReference type="Proteomes" id="UP001597295"/>
    </source>
</evidence>
<sequence length="389" mass="41638">MRRTLFAYAWDIAESGAQAFADEARRLGMTDAAVAVSYHAGKFLRPKGTSGKVFYPEDGTVYFEPDLASYGRLKPVPVSDLPTRRAVSDLAATGLPVEGWTVLLHNSRLGIENPDLIARNAFGDGLRFSLCPANDAVAEYAVALSADAARQPVTGLTLETPGWLPQVHGDHHEFQQVRNQPWLDGMLSLCFCDTCVTKASDTGIDAKALKRWVATSVDNFLNGPADPDPGMAGAWWMAELATRPELASFIRWRCFTVSTLVKRIRAVMPADKSLSVIPSVARPTAGAWAEGSDLAALSKGADSLSICAYEPTAGRVIADAVDTIARIGGTERLRVILRPGHPDLSIGETAAALKGLQALGLDDIGFYNHGHLRRADLDALGALLTGETA</sequence>
<evidence type="ECO:0008006" key="3">
    <source>
        <dbReference type="Google" id="ProtNLM"/>
    </source>
</evidence>
<protein>
    <recommendedName>
        <fullName evidence="3">Alanine-rich protein</fullName>
    </recommendedName>
</protein>
<organism evidence="1 2">
    <name type="scientific">Lacibacterium aquatile</name>
    <dbReference type="NCBI Taxonomy" id="1168082"/>
    <lineage>
        <taxon>Bacteria</taxon>
        <taxon>Pseudomonadati</taxon>
        <taxon>Pseudomonadota</taxon>
        <taxon>Alphaproteobacteria</taxon>
        <taxon>Rhodospirillales</taxon>
        <taxon>Rhodospirillaceae</taxon>
    </lineage>
</organism>
<dbReference type="RefSeq" id="WP_379874782.1">
    <property type="nucleotide sequence ID" value="NZ_JBHUIP010000003.1"/>
</dbReference>
<keyword evidence="2" id="KW-1185">Reference proteome</keyword>
<accession>A0ABW5DL59</accession>
<proteinExistence type="predicted"/>